<dbReference type="GO" id="GO:0006351">
    <property type="term" value="P:DNA-templated transcription"/>
    <property type="evidence" value="ECO:0007669"/>
    <property type="project" value="InterPro"/>
</dbReference>
<accession>A0A6C0M1V3</accession>
<evidence type="ECO:0000259" key="5">
    <source>
        <dbReference type="SMART" id="SM00662"/>
    </source>
</evidence>
<organism evidence="6">
    <name type="scientific">viral metagenome</name>
    <dbReference type="NCBI Taxonomy" id="1070528"/>
    <lineage>
        <taxon>unclassified sequences</taxon>
        <taxon>metagenomes</taxon>
        <taxon>organismal metagenomes</taxon>
    </lineage>
</organism>
<dbReference type="GO" id="GO:0044423">
    <property type="term" value="C:virion component"/>
    <property type="evidence" value="ECO:0007669"/>
    <property type="project" value="UniProtKB-KW"/>
</dbReference>
<dbReference type="InterPro" id="IPR036643">
    <property type="entry name" value="RNApol_insert_sf"/>
</dbReference>
<dbReference type="PANTHER" id="PTHR11800:SF2">
    <property type="entry name" value="DNA-DIRECTED RNA POLYMERASE II SUBUNIT RPB3"/>
    <property type="match status" value="1"/>
</dbReference>
<dbReference type="Pfam" id="PF13656">
    <property type="entry name" value="RNA_pol_L_2"/>
    <property type="match status" value="1"/>
</dbReference>
<dbReference type="Pfam" id="PF01193">
    <property type="entry name" value="RNA_pol_L"/>
    <property type="match status" value="1"/>
</dbReference>
<evidence type="ECO:0000256" key="2">
    <source>
        <dbReference type="ARBA" id="ARBA00022478"/>
    </source>
</evidence>
<dbReference type="InterPro" id="IPR050518">
    <property type="entry name" value="Rpo3/RPB3_RNA_Pol_subunit"/>
</dbReference>
<dbReference type="PANTHER" id="PTHR11800">
    <property type="entry name" value="DNA-DIRECTED RNA POLYMERASE"/>
    <property type="match status" value="1"/>
</dbReference>
<evidence type="ECO:0000256" key="4">
    <source>
        <dbReference type="ARBA" id="ARBA00023163"/>
    </source>
</evidence>
<dbReference type="GO" id="GO:0003899">
    <property type="term" value="F:DNA-directed RNA polymerase activity"/>
    <property type="evidence" value="ECO:0007669"/>
    <property type="project" value="InterPro"/>
</dbReference>
<dbReference type="InterPro" id="IPR011263">
    <property type="entry name" value="DNA-dir_RNA_pol_RpoA/D/Rpb3"/>
</dbReference>
<keyword evidence="3" id="KW-0946">Virion</keyword>
<dbReference type="InterPro" id="IPR036603">
    <property type="entry name" value="RBP11-like"/>
</dbReference>
<dbReference type="SUPFAM" id="SSF56553">
    <property type="entry name" value="Insert subdomain of RNA polymerase alpha subunit"/>
    <property type="match status" value="1"/>
</dbReference>
<evidence type="ECO:0000256" key="1">
    <source>
        <dbReference type="ARBA" id="ARBA00004328"/>
    </source>
</evidence>
<dbReference type="Gene3D" id="3.30.1360.10">
    <property type="entry name" value="RNA polymerase, RBP11-like subunit"/>
    <property type="match status" value="2"/>
</dbReference>
<proteinExistence type="predicted"/>
<dbReference type="SUPFAM" id="SSF55257">
    <property type="entry name" value="RBP11-like subunits of RNA polymerase"/>
    <property type="match status" value="2"/>
</dbReference>
<dbReference type="InterPro" id="IPR009025">
    <property type="entry name" value="RBP11-like_dimer"/>
</dbReference>
<dbReference type="SMART" id="SM00662">
    <property type="entry name" value="RPOLD"/>
    <property type="match status" value="1"/>
</dbReference>
<dbReference type="Gene3D" id="2.170.120.12">
    <property type="entry name" value="DNA-directed RNA polymerase, insert domain"/>
    <property type="match status" value="1"/>
</dbReference>
<keyword evidence="4" id="KW-0804">Transcription</keyword>
<comment type="subcellular location">
    <subcellularLocation>
        <location evidence="1">Virion</location>
    </subcellularLocation>
</comment>
<name>A0A6C0M1V3_9ZZZZ</name>
<dbReference type="AlphaFoldDB" id="A0A6C0M1V3"/>
<dbReference type="GO" id="GO:0046983">
    <property type="term" value="F:protein dimerization activity"/>
    <property type="evidence" value="ECO:0007669"/>
    <property type="project" value="InterPro"/>
</dbReference>
<sequence length="315" mass="35227">MENPKTTLDGYRLDFQLKNVPVAFVNAIRRILLAEIPTVMIRNVKILDNSSQLIHEMLRHRVEMLPIDVRPEELDVIRDTKISLRVMPGVEQTLMSTDFTVQGPRSDIILKDRDLGKPLYFLKLNAGESVWVEATLGTEPRGASQVCVASYAYHVDPTLAKLQRDRVIAENTDLAAFDNHDIQRCWSRDASGRPNWFDFSIESIGVLKASDLLKRAVEVLKGKIQDLAKVELIKEDDGSHGIVMPSESHTLGALVQSILYSAGPPKLVDDVRFTVGHPLQPTMHVRFWSSTPPKDVLAACVKEALALCESILRSV</sequence>
<dbReference type="EMBL" id="MN740639">
    <property type="protein sequence ID" value="QHU36513.1"/>
    <property type="molecule type" value="Genomic_DNA"/>
</dbReference>
<evidence type="ECO:0000313" key="6">
    <source>
        <dbReference type="EMBL" id="QHU36513.1"/>
    </source>
</evidence>
<evidence type="ECO:0000256" key="3">
    <source>
        <dbReference type="ARBA" id="ARBA00022844"/>
    </source>
</evidence>
<feature type="domain" description="DNA-directed RNA polymerase RpoA/D/Rpb3-type" evidence="5">
    <location>
        <begin position="12"/>
        <end position="230"/>
    </location>
</feature>
<reference evidence="6" key="1">
    <citation type="journal article" date="2020" name="Nature">
        <title>Giant virus diversity and host interactions through global metagenomics.</title>
        <authorList>
            <person name="Schulz F."/>
            <person name="Roux S."/>
            <person name="Paez-Espino D."/>
            <person name="Jungbluth S."/>
            <person name="Walsh D.A."/>
            <person name="Denef V.J."/>
            <person name="McMahon K.D."/>
            <person name="Konstantinidis K.T."/>
            <person name="Eloe-Fadrosh E.A."/>
            <person name="Kyrpides N.C."/>
            <person name="Woyke T."/>
        </authorList>
    </citation>
    <scope>NUCLEOTIDE SEQUENCE</scope>
    <source>
        <strain evidence="6">GVMAG-S-1035231-58</strain>
    </source>
</reference>
<protein>
    <recommendedName>
        <fullName evidence="5">DNA-directed RNA polymerase RpoA/D/Rpb3-type domain-containing protein</fullName>
    </recommendedName>
</protein>
<dbReference type="GO" id="GO:0000428">
    <property type="term" value="C:DNA-directed RNA polymerase complex"/>
    <property type="evidence" value="ECO:0007669"/>
    <property type="project" value="UniProtKB-KW"/>
</dbReference>
<keyword evidence="2" id="KW-0240">DNA-directed RNA polymerase</keyword>